<dbReference type="Gene3D" id="1.10.10.10">
    <property type="entry name" value="Winged helix-like DNA-binding domain superfamily/Winged helix DNA-binding domain"/>
    <property type="match status" value="1"/>
</dbReference>
<evidence type="ECO:0000259" key="4">
    <source>
        <dbReference type="PROSITE" id="PS50949"/>
    </source>
</evidence>
<keyword evidence="2" id="KW-0238">DNA-binding</keyword>
<dbReference type="InterPro" id="IPR036390">
    <property type="entry name" value="WH_DNA-bd_sf"/>
</dbReference>
<dbReference type="PROSITE" id="PS50949">
    <property type="entry name" value="HTH_GNTR"/>
    <property type="match status" value="1"/>
</dbReference>
<organism evidence="5 6">
    <name type="scientific">Terrabacter carboxydivorans</name>
    <dbReference type="NCBI Taxonomy" id="619730"/>
    <lineage>
        <taxon>Bacteria</taxon>
        <taxon>Bacillati</taxon>
        <taxon>Actinomycetota</taxon>
        <taxon>Actinomycetes</taxon>
        <taxon>Micrococcales</taxon>
        <taxon>Intrasporangiaceae</taxon>
        <taxon>Terrabacter</taxon>
    </lineage>
</organism>
<evidence type="ECO:0000256" key="2">
    <source>
        <dbReference type="ARBA" id="ARBA00023125"/>
    </source>
</evidence>
<dbReference type="InterPro" id="IPR036388">
    <property type="entry name" value="WH-like_DNA-bd_sf"/>
</dbReference>
<dbReference type="Pfam" id="PF00392">
    <property type="entry name" value="GntR"/>
    <property type="match status" value="1"/>
</dbReference>
<dbReference type="SMART" id="SM00345">
    <property type="entry name" value="HTH_GNTR"/>
    <property type="match status" value="1"/>
</dbReference>
<dbReference type="InterPro" id="IPR011663">
    <property type="entry name" value="UTRA"/>
</dbReference>
<protein>
    <submittedName>
        <fullName evidence="5">GntR family transcriptional regulator</fullName>
    </submittedName>
</protein>
<evidence type="ECO:0000256" key="3">
    <source>
        <dbReference type="ARBA" id="ARBA00023163"/>
    </source>
</evidence>
<dbReference type="PANTHER" id="PTHR44846">
    <property type="entry name" value="MANNOSYL-D-GLYCERATE TRANSPORT/METABOLISM SYSTEM REPRESSOR MNGR-RELATED"/>
    <property type="match status" value="1"/>
</dbReference>
<dbReference type="InterPro" id="IPR028978">
    <property type="entry name" value="Chorismate_lyase_/UTRA_dom_sf"/>
</dbReference>
<evidence type="ECO:0000313" key="6">
    <source>
        <dbReference type="Proteomes" id="UP001500730"/>
    </source>
</evidence>
<name>A0ABN3KYF1_9MICO</name>
<dbReference type="InterPro" id="IPR000524">
    <property type="entry name" value="Tscrpt_reg_HTH_GntR"/>
</dbReference>
<dbReference type="SMART" id="SM00866">
    <property type="entry name" value="UTRA"/>
    <property type="match status" value="1"/>
</dbReference>
<gene>
    <name evidence="5" type="ORF">GCM10009858_09280</name>
</gene>
<comment type="caution">
    <text evidence="5">The sequence shown here is derived from an EMBL/GenBank/DDBJ whole genome shotgun (WGS) entry which is preliminary data.</text>
</comment>
<proteinExistence type="predicted"/>
<keyword evidence="6" id="KW-1185">Reference proteome</keyword>
<dbReference type="RefSeq" id="WP_344253402.1">
    <property type="nucleotide sequence ID" value="NZ_BAAARE010000003.1"/>
</dbReference>
<evidence type="ECO:0000313" key="5">
    <source>
        <dbReference type="EMBL" id="GAA2474037.1"/>
    </source>
</evidence>
<dbReference type="Pfam" id="PF07702">
    <property type="entry name" value="UTRA"/>
    <property type="match status" value="1"/>
</dbReference>
<dbReference type="InterPro" id="IPR050679">
    <property type="entry name" value="Bact_HTH_transcr_reg"/>
</dbReference>
<dbReference type="Gene3D" id="3.40.1410.10">
    <property type="entry name" value="Chorismate lyase-like"/>
    <property type="match status" value="1"/>
</dbReference>
<reference evidence="5 6" key="1">
    <citation type="journal article" date="2019" name="Int. J. Syst. Evol. Microbiol.">
        <title>The Global Catalogue of Microorganisms (GCM) 10K type strain sequencing project: providing services to taxonomists for standard genome sequencing and annotation.</title>
        <authorList>
            <consortium name="The Broad Institute Genomics Platform"/>
            <consortium name="The Broad Institute Genome Sequencing Center for Infectious Disease"/>
            <person name="Wu L."/>
            <person name="Ma J."/>
        </authorList>
    </citation>
    <scope>NUCLEOTIDE SEQUENCE [LARGE SCALE GENOMIC DNA]</scope>
    <source>
        <strain evidence="5 6">JCM 16259</strain>
    </source>
</reference>
<accession>A0ABN3KYF1</accession>
<feature type="domain" description="HTH gntR-type" evidence="4">
    <location>
        <begin position="13"/>
        <end position="81"/>
    </location>
</feature>
<dbReference type="PANTHER" id="PTHR44846:SF17">
    <property type="entry name" value="GNTR-FAMILY TRANSCRIPTIONAL REGULATOR"/>
    <property type="match status" value="1"/>
</dbReference>
<dbReference type="Proteomes" id="UP001500730">
    <property type="component" value="Unassembled WGS sequence"/>
</dbReference>
<dbReference type="EMBL" id="BAAARE010000003">
    <property type="protein sequence ID" value="GAA2474037.1"/>
    <property type="molecule type" value="Genomic_DNA"/>
</dbReference>
<evidence type="ECO:0000256" key="1">
    <source>
        <dbReference type="ARBA" id="ARBA00023015"/>
    </source>
</evidence>
<sequence length="258" mass="28005">MLELGQVDKASDTPAFKQIATALRAAIRSGRIAPGDKVPSETQLREHFGVARMTVRQALGELSAEGLLVAEHGRGVFVRERPVVRRVASDRFARRHREAGQAAFIAEAEGVGVPSVDEIEVGSEVASGDVRDFLSLPARSRVVARRRRYLMDGQPVELASSYVPLSIAKGTAIEKADTGPGGIYARIEEAGHALAEFSEEVAARMPSPEERRRLRLPAGTPVLTVRRIAFDINGLPVELTDTVKAAPSYVLEYRFPAN</sequence>
<dbReference type="CDD" id="cd07377">
    <property type="entry name" value="WHTH_GntR"/>
    <property type="match status" value="1"/>
</dbReference>
<keyword evidence="3" id="KW-0804">Transcription</keyword>
<dbReference type="SUPFAM" id="SSF64288">
    <property type="entry name" value="Chorismate lyase-like"/>
    <property type="match status" value="1"/>
</dbReference>
<dbReference type="SUPFAM" id="SSF46785">
    <property type="entry name" value="Winged helix' DNA-binding domain"/>
    <property type="match status" value="1"/>
</dbReference>
<dbReference type="PRINTS" id="PR00035">
    <property type="entry name" value="HTHGNTR"/>
</dbReference>
<keyword evidence="1" id="KW-0805">Transcription regulation</keyword>